<dbReference type="InterPro" id="IPR041025">
    <property type="entry name" value="HNH_repeat"/>
</dbReference>
<protein>
    <submittedName>
        <fullName evidence="1">Uncharacterized protein</fullName>
    </submittedName>
</protein>
<organism evidence="1 2">
    <name type="scientific">Bacillus fungorum</name>
    <dbReference type="NCBI Taxonomy" id="2039284"/>
    <lineage>
        <taxon>Bacteria</taxon>
        <taxon>Bacillati</taxon>
        <taxon>Bacillota</taxon>
        <taxon>Bacilli</taxon>
        <taxon>Bacillales</taxon>
        <taxon>Bacillaceae</taxon>
        <taxon>Bacillus</taxon>
    </lineage>
</organism>
<dbReference type="AlphaFoldDB" id="A0A2G6Q5S3"/>
<sequence length="378" mass="44180">MQYTKEELILIIQHKAKELGEIPTKRDIRQQTPIKKIFGSWNNALVAAGFEHRNQRTFTAESITEIFHTWIRKNKRIPTTNDLKTDKTLPDSKVIKRYLHMGYRDFIISLGYEPFDGTVYTQSDNELLQLLKDEIKRLGTTKKNVFMKERNKDVVPSVTYYETHFNMRWNRILLLSGISKEDLYGFQYTREELIQILQELHGKFGEAPSQKTLEQLGYSRHIFTNMFQNYNNALIAAGITPMNKTPEVVKATDEELIQMYIDFSNCLGQAATTKQLNESHNIYNADVFALRFGGMLELQRRAGLVSTYSTRKVYSKQELAEKLKCVYKVNGGRIPIRRLKEFGLCSSTLMRYFQTTKINEIWEEIEKEVTHDNQSLRE</sequence>
<reference evidence="1 2" key="1">
    <citation type="submission" date="2017-09" db="EMBL/GenBank/DDBJ databases">
        <title>Biocontrol bacteria screening and application from spent mushroom substrate.</title>
        <authorList>
            <person name="Sun X."/>
        </authorList>
    </citation>
    <scope>NUCLEOTIDE SEQUENCE [LARGE SCALE GENOMIC DNA]</scope>
    <source>
        <strain evidence="1 2">100374</strain>
    </source>
</reference>
<accession>A0A2G6Q5S3</accession>
<proteinExistence type="predicted"/>
<evidence type="ECO:0000313" key="2">
    <source>
        <dbReference type="Proteomes" id="UP000228484"/>
    </source>
</evidence>
<comment type="caution">
    <text evidence="1">The sequence shown here is derived from an EMBL/GenBank/DDBJ whole genome shotgun (WGS) entry which is preliminary data.</text>
</comment>
<gene>
    <name evidence="1" type="ORF">CO726_30455</name>
</gene>
<evidence type="ECO:0000313" key="1">
    <source>
        <dbReference type="EMBL" id="PIE91750.1"/>
    </source>
</evidence>
<dbReference type="Proteomes" id="UP000228484">
    <property type="component" value="Unassembled WGS sequence"/>
</dbReference>
<name>A0A2G6Q5S3_9BACI</name>
<keyword evidence="2" id="KW-1185">Reference proteome</keyword>
<dbReference type="EMBL" id="NWUW01000086">
    <property type="protein sequence ID" value="PIE91750.1"/>
    <property type="molecule type" value="Genomic_DNA"/>
</dbReference>
<dbReference type="Pfam" id="PF18780">
    <property type="entry name" value="HNH_repeat"/>
    <property type="match status" value="2"/>
</dbReference>
<dbReference type="RefSeq" id="WP_099686790.1">
    <property type="nucleotide sequence ID" value="NZ_NWUW01000086.1"/>
</dbReference>